<feature type="signal peptide" evidence="2">
    <location>
        <begin position="1"/>
        <end position="20"/>
    </location>
</feature>
<dbReference type="AlphaFoldDB" id="A0A5B1CFJ0"/>
<protein>
    <submittedName>
        <fullName evidence="3">Uncharacterized protein</fullName>
    </submittedName>
</protein>
<evidence type="ECO:0000256" key="1">
    <source>
        <dbReference type="SAM" id="MobiDB-lite"/>
    </source>
</evidence>
<evidence type="ECO:0000256" key="2">
    <source>
        <dbReference type="SAM" id="SignalP"/>
    </source>
</evidence>
<keyword evidence="4" id="KW-1185">Reference proteome</keyword>
<reference evidence="3 4" key="1">
    <citation type="submission" date="2019-08" db="EMBL/GenBank/DDBJ databases">
        <title>Deep-cultivation of Planctomycetes and their phenomic and genomic characterization uncovers novel biology.</title>
        <authorList>
            <person name="Wiegand S."/>
            <person name="Jogler M."/>
            <person name="Boedeker C."/>
            <person name="Pinto D."/>
            <person name="Vollmers J."/>
            <person name="Rivas-Marin E."/>
            <person name="Kohn T."/>
            <person name="Peeters S.H."/>
            <person name="Heuer A."/>
            <person name="Rast P."/>
            <person name="Oberbeckmann S."/>
            <person name="Bunk B."/>
            <person name="Jeske O."/>
            <person name="Meyerdierks A."/>
            <person name="Storesund J.E."/>
            <person name="Kallscheuer N."/>
            <person name="Luecker S."/>
            <person name="Lage O.M."/>
            <person name="Pohl T."/>
            <person name="Merkel B.J."/>
            <person name="Hornburger P."/>
            <person name="Mueller R.-W."/>
            <person name="Bruemmer F."/>
            <person name="Labrenz M."/>
            <person name="Spormann A.M."/>
            <person name="Op Den Camp H."/>
            <person name="Overmann J."/>
            <person name="Amann R."/>
            <person name="Jetten M.S.M."/>
            <person name="Mascher T."/>
            <person name="Medema M.H."/>
            <person name="Devos D.P."/>
            <person name="Kaster A.-K."/>
            <person name="Ovreas L."/>
            <person name="Rohde M."/>
            <person name="Galperin M.Y."/>
            <person name="Jogler C."/>
        </authorList>
    </citation>
    <scope>NUCLEOTIDE SEQUENCE [LARGE SCALE GENOMIC DNA]</scope>
    <source>
        <strain evidence="3 4">LF1</strain>
    </source>
</reference>
<dbReference type="Proteomes" id="UP000322699">
    <property type="component" value="Unassembled WGS sequence"/>
</dbReference>
<organism evidence="3 4">
    <name type="scientific">Rubripirellula obstinata</name>
    <dbReference type="NCBI Taxonomy" id="406547"/>
    <lineage>
        <taxon>Bacteria</taxon>
        <taxon>Pseudomonadati</taxon>
        <taxon>Planctomycetota</taxon>
        <taxon>Planctomycetia</taxon>
        <taxon>Pirellulales</taxon>
        <taxon>Pirellulaceae</taxon>
        <taxon>Rubripirellula</taxon>
    </lineage>
</organism>
<feature type="compositionally biased region" description="Basic and acidic residues" evidence="1">
    <location>
        <begin position="59"/>
        <end position="68"/>
    </location>
</feature>
<feature type="chain" id="PRO_5022872250" evidence="2">
    <location>
        <begin position="21"/>
        <end position="337"/>
    </location>
</feature>
<proteinExistence type="predicted"/>
<keyword evidence="2" id="KW-0732">Signal</keyword>
<accession>A0A5B1CFJ0</accession>
<comment type="caution">
    <text evidence="3">The sequence shown here is derived from an EMBL/GenBank/DDBJ whole genome shotgun (WGS) entry which is preliminary data.</text>
</comment>
<evidence type="ECO:0000313" key="4">
    <source>
        <dbReference type="Proteomes" id="UP000322699"/>
    </source>
</evidence>
<dbReference type="EMBL" id="VRLW01000001">
    <property type="protein sequence ID" value="KAA1258330.1"/>
    <property type="molecule type" value="Genomic_DNA"/>
</dbReference>
<sequence length="337" mass="38281" precursor="true">MRIKLTRFCLGMAIASFTTTGLETANAQRAVVPGTGTEIVGVADDFEDPNWNYIPRNPKSTEDIDENQRAPMGRSTNGRWYEGIKRGHPDIVKRVATPPGGIEGSTGALLLKSMNTGIPGQVSRVMHQDDFVANVQYRLKRTIKVSEAPSVTTRVFMPPVAEWENRSGPHFGFRLALETTAMVDKESGIGIFKRTKKEMGNEVYWPGMFIEFENKSQTGKENDYAYLRIRSNRRGGDFRGPQITTTGWWTLGMSVTPDGMVHYYAKPGVEDLNEDDYITSQFPYDYRCERFRTFFYNTCSADDGKRWSTAFIVDDPKVFVLRPISRPQVANRKRNRR</sequence>
<feature type="region of interest" description="Disordered" evidence="1">
    <location>
        <begin position="51"/>
        <end position="83"/>
    </location>
</feature>
<name>A0A5B1CFJ0_9BACT</name>
<gene>
    <name evidence="3" type="ORF">LF1_08470</name>
</gene>
<evidence type="ECO:0000313" key="3">
    <source>
        <dbReference type="EMBL" id="KAA1258330.1"/>
    </source>
</evidence>
<dbReference type="RefSeq" id="WP_235033165.1">
    <property type="nucleotide sequence ID" value="NZ_VRLW01000001.1"/>
</dbReference>